<dbReference type="RefSeq" id="XP_047762885.1">
    <property type="nucleotide sequence ID" value="XM_047906759.1"/>
</dbReference>
<organism evidence="2 3">
    <name type="scientific">Passalora fulva</name>
    <name type="common">Tomato leaf mold</name>
    <name type="synonym">Cladosporium fulvum</name>
    <dbReference type="NCBI Taxonomy" id="5499"/>
    <lineage>
        <taxon>Eukaryota</taxon>
        <taxon>Fungi</taxon>
        <taxon>Dikarya</taxon>
        <taxon>Ascomycota</taxon>
        <taxon>Pezizomycotina</taxon>
        <taxon>Dothideomycetes</taxon>
        <taxon>Dothideomycetidae</taxon>
        <taxon>Mycosphaerellales</taxon>
        <taxon>Mycosphaerellaceae</taxon>
        <taxon>Fulvia</taxon>
    </lineage>
</organism>
<evidence type="ECO:0000256" key="1">
    <source>
        <dbReference type="SAM" id="MobiDB-lite"/>
    </source>
</evidence>
<dbReference type="KEGG" id="ffu:CLAFUR5_07611"/>
<dbReference type="GeneID" id="71987489"/>
<dbReference type="Proteomes" id="UP000756132">
    <property type="component" value="Chromosome 6"/>
</dbReference>
<feature type="region of interest" description="Disordered" evidence="1">
    <location>
        <begin position="83"/>
        <end position="107"/>
    </location>
</feature>
<reference evidence="2" key="2">
    <citation type="journal article" date="2022" name="Microb. Genom.">
        <title>A chromosome-scale genome assembly of the tomato pathogen Cladosporium fulvum reveals a compartmentalized genome architecture and the presence of a dispensable chromosome.</title>
        <authorList>
            <person name="Zaccaron A.Z."/>
            <person name="Chen L.H."/>
            <person name="Samaras A."/>
            <person name="Stergiopoulos I."/>
        </authorList>
    </citation>
    <scope>NUCLEOTIDE SEQUENCE</scope>
    <source>
        <strain evidence="2">Race5_Kim</strain>
    </source>
</reference>
<protein>
    <submittedName>
        <fullName evidence="2">Uncharacterized protein</fullName>
    </submittedName>
</protein>
<name>A0A9Q8LJT2_PASFU</name>
<gene>
    <name evidence="2" type="ORF">CLAFUR5_07611</name>
</gene>
<proteinExistence type="predicted"/>
<dbReference type="EMBL" id="CP090168">
    <property type="protein sequence ID" value="UJO18519.1"/>
    <property type="molecule type" value="Genomic_DNA"/>
</dbReference>
<dbReference type="AlphaFoldDB" id="A0A9Q8LJT2"/>
<sequence length="196" mass="22717">MSRPNLPLPREQLGPKLWFQRSIPGNNWANPCPCCGMTTAQCRFNEKRPQNNYCYFSDGPGKEFVKPVLRTVKSKEEISRGKLNEELRKDGEEAEKKKEADDGEASLPTPYPLYGPLLLHQKDHWTLSFYNYTTIYPLRSASQLEDVCMECLTIGKGCLPDQRLNKKMGWAWWRPGCRVRVVMERERAEDIYLNGK</sequence>
<reference evidence="2" key="1">
    <citation type="submission" date="2021-12" db="EMBL/GenBank/DDBJ databases">
        <authorList>
            <person name="Zaccaron A."/>
            <person name="Stergiopoulos I."/>
        </authorList>
    </citation>
    <scope>NUCLEOTIDE SEQUENCE</scope>
    <source>
        <strain evidence="2">Race5_Kim</strain>
    </source>
</reference>
<evidence type="ECO:0000313" key="2">
    <source>
        <dbReference type="EMBL" id="UJO18519.1"/>
    </source>
</evidence>
<feature type="compositionally biased region" description="Basic and acidic residues" evidence="1">
    <location>
        <begin position="83"/>
        <end position="100"/>
    </location>
</feature>
<accession>A0A9Q8LJT2</accession>
<evidence type="ECO:0000313" key="3">
    <source>
        <dbReference type="Proteomes" id="UP000756132"/>
    </source>
</evidence>
<keyword evidence="3" id="KW-1185">Reference proteome</keyword>